<dbReference type="EC" id="5.6.2.-" evidence="14"/>
<comment type="subunit">
    <text evidence="2 14">Monomer.</text>
</comment>
<dbReference type="PROSITE" id="PS52039">
    <property type="entry name" value="TOPO_IA_2"/>
    <property type="match status" value="1"/>
</dbReference>
<dbReference type="Proteomes" id="UP000502179">
    <property type="component" value="Chromosome"/>
</dbReference>
<gene>
    <name evidence="14 20" type="primary">rgy</name>
    <name evidence="20" type="ORF">G4V39_00455</name>
</gene>
<dbReference type="GO" id="GO:0016787">
    <property type="term" value="F:hydrolase activity"/>
    <property type="evidence" value="ECO:0007669"/>
    <property type="project" value="UniProtKB-KW"/>
</dbReference>
<feature type="domain" description="Topo IA-type catalytic" evidence="19">
    <location>
        <begin position="749"/>
        <end position="1141"/>
    </location>
</feature>
<keyword evidence="4 14" id="KW-0479">Metal-binding</keyword>
<keyword evidence="8 14" id="KW-0067">ATP-binding</keyword>
<keyword evidence="21" id="KW-1185">Reference proteome</keyword>
<comment type="cofactor">
    <cofactor evidence="14">
        <name>Zn(2+)</name>
        <dbReference type="ChEBI" id="CHEBI:29105"/>
    </cofactor>
    <text evidence="14">Binds 1 or 2 zinc ions per subunit.</text>
</comment>
<dbReference type="InterPro" id="IPR013824">
    <property type="entry name" value="Topo_IA_cen_sub1"/>
</dbReference>
<dbReference type="SMART" id="SM00487">
    <property type="entry name" value="DEXDc"/>
    <property type="match status" value="1"/>
</dbReference>
<dbReference type="InterPro" id="IPR006171">
    <property type="entry name" value="TOPRIM_dom"/>
</dbReference>
<dbReference type="PANTHER" id="PTHR43505:SF1">
    <property type="entry name" value="REVERSE GYRASE"/>
    <property type="match status" value="1"/>
</dbReference>
<keyword evidence="6 14" id="KW-0863">Zinc-finger</keyword>
<dbReference type="InterPro" id="IPR003601">
    <property type="entry name" value="Topo_IA_2"/>
</dbReference>
<keyword evidence="14 20" id="KW-0378">Hydrolase</keyword>
<keyword evidence="11 14" id="KW-0413">Isomerase</keyword>
<dbReference type="PROSITE" id="PS51192">
    <property type="entry name" value="HELICASE_ATP_BIND_1"/>
    <property type="match status" value="1"/>
</dbReference>
<dbReference type="InterPro" id="IPR023405">
    <property type="entry name" value="Topo_IA_core_domain"/>
</dbReference>
<evidence type="ECO:0000313" key="21">
    <source>
        <dbReference type="Proteomes" id="UP000502179"/>
    </source>
</evidence>
<dbReference type="GO" id="GO:0006265">
    <property type="term" value="P:DNA topological change"/>
    <property type="evidence" value="ECO:0007669"/>
    <property type="project" value="UniProtKB-UniRule"/>
</dbReference>
<dbReference type="InterPro" id="IPR003593">
    <property type="entry name" value="AAA+_ATPase"/>
</dbReference>
<sequence>MTLFILAHGCPNCRGAIDDNRLTRGFPCEACLPRADNGVCESLKKSGKLKSLSVYCQARDLAQNFEAQFVRALKGPPSRIQLSWALRLYLGESFAIVAPTGVGKTTFGLMASLLEPGKVLILVPTRLLADQLGGRLEKMAQAAGLRRQILVYRSRKAERQRLETGNFDILVATTAFFYRRFAALSAFSFRLIFIDDVDSFLKRSSQVDLLFKLLGFDEEEIALAVKLRLTAEEERRLEEARRRLRDRTLIVSSATLRPRTNRLLLFRRLLGFEIQRATSTLRRIEDTYLEFPSYETALKKVPNLVHHLGGGGLLFLAGDLGREAVEEAASYLRNQGLSVLSYLELSPERLYEEMSRGDFHLALGLAHPTNPLVRGIDLPQVLRYVLFLGVPKYLIPTKLTLAPRMLLLVLQALMPLLEDKERSQALADIIYLRRYQGVKEEALERYPRLKERFTTIRNRLSDLLKDEKFLSRLRQSPEVFVEERDGELFLIVADTTSYLQASGRVSRLTVAGLTQGLSVILSWEPRALTSLKRRLRLLGQEVTLKPFESVDLERLLETIDKSRQAVSSSGAPDLFRTTLVVVESPHKARTIASFFGRPTARRIRESLAYEIPLEDRILVVTASLGHLVNLSRLKGIFGVIKEGNRFLPIYDTIKICRTTGEELIDPEETKDCPPGELWDKADLVAGLQHLAFCADEVLVASDPDAEGEKIAYDLQAFLRPFQKNIYRLEFHEVTPRALREALKSPGQFKTSRVKAQLTRRLLDRWVGFGLSRQLWKTFGRRGLSAGRVQSPVLGWIIERALEARQKKARLEYLLGDRRQVLEIEDISLAKRLFEALPAAKIQVLERGQEFKHPLPPFTTDLILEEANRRLRFSARQTMALLQELFETGLITYHRTDSTRVSEYGRLQVARPYIVETLGEEFFYPRGFSEEGAHEAIRPTRPEPSERLRLLLAAGLLELKDPEAALSLYDLIFRRFMASQMRPSEVEVARLRFELEGFSWEESVVTKVLRPGFEQLWPTFFPLKGEDFRPHPLNFRLVPRKSPFSQGSLIREMKERGLGRPSTYAEIINTLLARGYIVERRGLLFPTALGKRVYRFLKEHYSHLTDEELTRQVEAAMDHIEAGELSWQEVVREAYQRLRPLLEAVGDHSKT</sequence>
<dbReference type="GO" id="GO:0005524">
    <property type="term" value="F:ATP binding"/>
    <property type="evidence" value="ECO:0007669"/>
    <property type="project" value="UniProtKB-UniRule"/>
</dbReference>
<evidence type="ECO:0000256" key="8">
    <source>
        <dbReference type="ARBA" id="ARBA00022840"/>
    </source>
</evidence>
<feature type="domain" description="RG N-terminal-type" evidence="18">
    <location>
        <begin position="1"/>
        <end position="41"/>
    </location>
</feature>
<dbReference type="Gene3D" id="3.40.50.300">
    <property type="entry name" value="P-loop containing nucleotide triphosphate hydrolases"/>
    <property type="match status" value="3"/>
</dbReference>
<evidence type="ECO:0000256" key="3">
    <source>
        <dbReference type="ARBA" id="ARBA00022490"/>
    </source>
</evidence>
<dbReference type="SMART" id="SM00493">
    <property type="entry name" value="TOPRIM"/>
    <property type="match status" value="1"/>
</dbReference>
<dbReference type="GO" id="GO:0008270">
    <property type="term" value="F:zinc ion binding"/>
    <property type="evidence" value="ECO:0007669"/>
    <property type="project" value="UniProtKB-UniRule"/>
</dbReference>
<feature type="domain" description="Helicase ATP-binding" evidence="17">
    <location>
        <begin position="85"/>
        <end position="274"/>
    </location>
</feature>
<comment type="subcellular location">
    <subcellularLocation>
        <location evidence="1 14">Cytoplasm</location>
    </subcellularLocation>
</comment>
<dbReference type="PRINTS" id="PR00417">
    <property type="entry name" value="PRTPISMRASEI"/>
</dbReference>
<keyword evidence="5 14" id="KW-0547">Nucleotide-binding</keyword>
<evidence type="ECO:0000256" key="1">
    <source>
        <dbReference type="ARBA" id="ARBA00004496"/>
    </source>
</evidence>
<evidence type="ECO:0000259" key="18">
    <source>
        <dbReference type="PROSITE" id="PS52036"/>
    </source>
</evidence>
<evidence type="ECO:0000256" key="6">
    <source>
        <dbReference type="ARBA" id="ARBA00022771"/>
    </source>
</evidence>
<dbReference type="SUPFAM" id="SSF56712">
    <property type="entry name" value="Prokaryotic type I DNA topoisomerase"/>
    <property type="match status" value="1"/>
</dbReference>
<dbReference type="Pfam" id="PF01751">
    <property type="entry name" value="Toprim"/>
    <property type="match status" value="1"/>
</dbReference>
<dbReference type="SMART" id="SM00382">
    <property type="entry name" value="AAA"/>
    <property type="match status" value="1"/>
</dbReference>
<dbReference type="Gene3D" id="1.10.460.10">
    <property type="entry name" value="Topoisomerase I, domain 2"/>
    <property type="match status" value="1"/>
</dbReference>
<evidence type="ECO:0000256" key="13">
    <source>
        <dbReference type="ARBA" id="ARBA00049360"/>
    </source>
</evidence>
<evidence type="ECO:0000256" key="2">
    <source>
        <dbReference type="ARBA" id="ARBA00011245"/>
    </source>
</evidence>
<evidence type="ECO:0000256" key="7">
    <source>
        <dbReference type="ARBA" id="ARBA00022833"/>
    </source>
</evidence>
<feature type="active site" description="O-(5'-phospho-DNA)-tyrosine intermediate" evidence="14">
    <location>
        <position position="892"/>
    </location>
</feature>
<comment type="catalytic activity">
    <reaction evidence="13 14 15">
        <text>ATP + H2O = ADP + phosphate + H(+)</text>
        <dbReference type="Rhea" id="RHEA:13065"/>
        <dbReference type="ChEBI" id="CHEBI:15377"/>
        <dbReference type="ChEBI" id="CHEBI:15378"/>
        <dbReference type="ChEBI" id="CHEBI:30616"/>
        <dbReference type="ChEBI" id="CHEBI:43474"/>
        <dbReference type="ChEBI" id="CHEBI:456216"/>
    </reaction>
</comment>
<feature type="binding site" evidence="14">
    <location>
        <position position="81"/>
    </location>
    <ligand>
        <name>ATP</name>
        <dbReference type="ChEBI" id="CHEBI:30616"/>
    </ligand>
</feature>
<evidence type="ECO:0000259" key="17">
    <source>
        <dbReference type="PROSITE" id="PS51192"/>
    </source>
</evidence>
<dbReference type="Gene3D" id="2.60.510.20">
    <property type="match status" value="1"/>
</dbReference>
<evidence type="ECO:0000256" key="15">
    <source>
        <dbReference type="RuleBase" id="RU004026"/>
    </source>
</evidence>
<evidence type="ECO:0000256" key="14">
    <source>
        <dbReference type="HAMAP-Rule" id="MF_01125"/>
    </source>
</evidence>
<dbReference type="Gene3D" id="3.40.50.140">
    <property type="match status" value="1"/>
</dbReference>
<comment type="miscellaneous">
    <text evidence="14">This enzyme is the only unique feature of hyperthermophilic bacteria/archaea known and seems to be essential for adaptation to life at high temperatures. It may play a role in stabilization of DNA at high temperatures.</text>
</comment>
<evidence type="ECO:0000256" key="11">
    <source>
        <dbReference type="ARBA" id="ARBA00023235"/>
    </source>
</evidence>
<dbReference type="GO" id="GO:0008094">
    <property type="term" value="F:ATP-dependent activity, acting on DNA"/>
    <property type="evidence" value="ECO:0007669"/>
    <property type="project" value="UniProtKB-UniRule"/>
</dbReference>
<dbReference type="Gene3D" id="1.10.290.10">
    <property type="entry name" value="Topoisomerase I, domain 4"/>
    <property type="match status" value="1"/>
</dbReference>
<dbReference type="InterPro" id="IPR013826">
    <property type="entry name" value="Topo_IA_cen_sub3"/>
</dbReference>
<feature type="region of interest" description="Topoisomerase I" evidence="14">
    <location>
        <begin position="573"/>
        <end position="1150"/>
    </location>
</feature>
<organism evidence="20 21">
    <name type="scientific">Thermosulfuriphilus ammonigenes</name>
    <dbReference type="NCBI Taxonomy" id="1936021"/>
    <lineage>
        <taxon>Bacteria</taxon>
        <taxon>Pseudomonadati</taxon>
        <taxon>Thermodesulfobacteriota</taxon>
        <taxon>Thermodesulfobacteria</taxon>
        <taxon>Thermodesulfobacteriales</taxon>
        <taxon>Thermodesulfobacteriaceae</taxon>
        <taxon>Thermosulfuriphilus</taxon>
    </lineage>
</organism>
<dbReference type="SMART" id="SM00437">
    <property type="entry name" value="TOP1Ac"/>
    <property type="match status" value="1"/>
</dbReference>
<keyword evidence="3 14" id="KW-0963">Cytoplasm</keyword>
<dbReference type="GO" id="GO:0006260">
    <property type="term" value="P:DNA replication"/>
    <property type="evidence" value="ECO:0007669"/>
    <property type="project" value="UniProtKB-UniRule"/>
</dbReference>
<evidence type="ECO:0000313" key="20">
    <source>
        <dbReference type="EMBL" id="QIJ70829.1"/>
    </source>
</evidence>
<dbReference type="InterPro" id="IPR013497">
    <property type="entry name" value="Topo_IA_cen"/>
</dbReference>
<dbReference type="Pfam" id="PF00270">
    <property type="entry name" value="DEAD"/>
    <property type="match status" value="1"/>
</dbReference>
<dbReference type="NCBIfam" id="TIGR01054">
    <property type="entry name" value="rgy"/>
    <property type="match status" value="1"/>
</dbReference>
<protein>
    <recommendedName>
        <fullName evidence="14 15">Reverse gyrase</fullName>
        <ecNumber evidence="14">5.6.2.-</ecNumber>
    </recommendedName>
</protein>
<evidence type="ECO:0000259" key="16">
    <source>
        <dbReference type="PROSITE" id="PS50880"/>
    </source>
</evidence>
<feature type="domain" description="Toprim" evidence="16">
    <location>
        <begin position="577"/>
        <end position="733"/>
    </location>
</feature>
<dbReference type="KEGG" id="tav:G4V39_00455"/>
<keyword evidence="10 14" id="KW-0238">DNA-binding</keyword>
<dbReference type="GO" id="GO:0160097">
    <property type="term" value="F:reverse gyrase activity"/>
    <property type="evidence" value="ECO:0007669"/>
    <property type="project" value="UniProtKB-UniRule"/>
</dbReference>
<dbReference type="InterPro" id="IPR011545">
    <property type="entry name" value="DEAD/DEAH_box_helicase_dom"/>
</dbReference>
<comment type="similarity">
    <text evidence="14">In the C-terminal section; belongs to the type IA topoisomerase family.</text>
</comment>
<evidence type="ECO:0000256" key="9">
    <source>
        <dbReference type="ARBA" id="ARBA00023029"/>
    </source>
</evidence>
<dbReference type="HAMAP" id="MF_01125">
    <property type="entry name" value="Reverse_gyrase"/>
    <property type="match status" value="1"/>
</dbReference>
<dbReference type="SMART" id="SM00436">
    <property type="entry name" value="TOP1Bc"/>
    <property type="match status" value="1"/>
</dbReference>
<name>A0A6G7PT27_9BACT</name>
<evidence type="ECO:0000256" key="4">
    <source>
        <dbReference type="ARBA" id="ARBA00022723"/>
    </source>
</evidence>
<dbReference type="CDD" id="cd00186">
    <property type="entry name" value="TOP1Ac"/>
    <property type="match status" value="1"/>
</dbReference>
<dbReference type="InterPro" id="IPR027417">
    <property type="entry name" value="P-loop_NTPase"/>
</dbReference>
<comment type="function">
    <text evidence="15">Modifies the topological state of DNA by introducing positive supercoils in an ATP-dependent process, increasing the linking number in steps of +1. Binds to single-stranded DNA, transiently cleaves and then rejoins the ends, introducing a positive supercoil in the process. The scissile phosphodiester is attacked by the catalytic tyrosine of the enzyme, resulting in the formation of a DNA-(5'-phosphotyrosyl)-enzyme intermediate. Involved in rewinding DNA strands in regions of the chromosome that have opened up to allow replication, transcription, DNA repair and/or for DNA protection.</text>
</comment>
<dbReference type="InterPro" id="IPR014001">
    <property type="entry name" value="Helicase_ATP-bd"/>
</dbReference>
<evidence type="ECO:0000259" key="19">
    <source>
        <dbReference type="PROSITE" id="PS52039"/>
    </source>
</evidence>
<keyword evidence="9 14" id="KW-0799">Topoisomerase</keyword>
<dbReference type="PROSITE" id="PS52036">
    <property type="entry name" value="ZF_RG_N"/>
    <property type="match status" value="1"/>
</dbReference>
<dbReference type="EMBL" id="CP048877">
    <property type="protein sequence ID" value="QIJ70829.1"/>
    <property type="molecule type" value="Genomic_DNA"/>
</dbReference>
<dbReference type="InterPro" id="IPR005736">
    <property type="entry name" value="Reverse_gyrase"/>
</dbReference>
<proteinExistence type="inferred from homology"/>
<dbReference type="AlphaFoldDB" id="A0A6G7PT27"/>
<dbReference type="Pfam" id="PF17915">
    <property type="entry name" value="zf_Rg"/>
    <property type="match status" value="1"/>
</dbReference>
<dbReference type="SUPFAM" id="SSF52540">
    <property type="entry name" value="P-loop containing nucleoside triphosphate hydrolases"/>
    <property type="match status" value="2"/>
</dbReference>
<keyword evidence="7 14" id="KW-0862">Zinc</keyword>
<dbReference type="PANTHER" id="PTHR43505">
    <property type="entry name" value="REVERSE GYRASE"/>
    <property type="match status" value="1"/>
</dbReference>
<comment type="function">
    <text evidence="14">Modifies the topological state of DNA by introducing positive supercoils in an ATP-dependent process, increasing the linking number in steps of +1. Binds to single-stranded DNA, transiently cleaves and then rejoins the ends, introducing a positive supercoil in the process. The scissile phosphodiester is attacked by the catalytic tyrosine of the enzyme, resulting in the formation of a DNA-(5'-phosphotyrosyl)-enzyme intermediate. Probably involved in rewinding DNA strands in regions of the chromosome that have opened up to allow replication, transcription, DNA repair and/or for DNA protection.</text>
</comment>
<comment type="similarity">
    <text evidence="12 14">In the N-terminal section; belongs to the DEAD box helicase family. DDVD subfamily.</text>
</comment>
<evidence type="ECO:0000256" key="10">
    <source>
        <dbReference type="ARBA" id="ARBA00023125"/>
    </source>
</evidence>
<accession>A0A6G7PT27</accession>
<dbReference type="PROSITE" id="PS50880">
    <property type="entry name" value="TOPRIM"/>
    <property type="match status" value="1"/>
</dbReference>
<reference evidence="20 21" key="1">
    <citation type="submission" date="2020-02" db="EMBL/GenBank/DDBJ databases">
        <title>Genome analysis of Thermosulfuriphilus ammonigenes ST65T, an anaerobic thermophilic chemolithoautotrophic bacterium isolated from a deep-sea hydrothermal vent.</title>
        <authorList>
            <person name="Slobodkina G."/>
            <person name="Allioux M."/>
            <person name="Merkel A."/>
            <person name="Alain K."/>
            <person name="Jebbar M."/>
            <person name="Slobodkin A."/>
        </authorList>
    </citation>
    <scope>NUCLEOTIDE SEQUENCE [LARGE SCALE GENOMIC DNA]</scope>
    <source>
        <strain evidence="20 21">ST65</strain>
    </source>
</reference>
<dbReference type="Pfam" id="PF01131">
    <property type="entry name" value="Topoisom_bac"/>
    <property type="match status" value="1"/>
</dbReference>
<dbReference type="GO" id="GO:0003677">
    <property type="term" value="F:DNA binding"/>
    <property type="evidence" value="ECO:0007669"/>
    <property type="project" value="UniProtKB-UniRule"/>
</dbReference>
<dbReference type="RefSeq" id="WP_166031052.1">
    <property type="nucleotide sequence ID" value="NZ_CP048877.1"/>
</dbReference>
<dbReference type="InterPro" id="IPR040569">
    <property type="entry name" value="Znf_Rg"/>
</dbReference>
<evidence type="ECO:0000256" key="5">
    <source>
        <dbReference type="ARBA" id="ARBA00022741"/>
    </source>
</evidence>
<evidence type="ECO:0000256" key="12">
    <source>
        <dbReference type="ARBA" id="ARBA00043976"/>
    </source>
</evidence>
<dbReference type="InterPro" id="IPR003602">
    <property type="entry name" value="Topo_IA_DNA-bd_dom"/>
</dbReference>
<dbReference type="GO" id="GO:0005737">
    <property type="term" value="C:cytoplasm"/>
    <property type="evidence" value="ECO:0007669"/>
    <property type="project" value="UniProtKB-SubCell"/>
</dbReference>
<comment type="domain">
    <text evidence="14">Introduction of positive supercoils requires the cooperation of both domains. The helicase-like domain probably does not directly unwind DNA, but more likely acts by driving ATP-dependent conformational changes within the whole enzyme. A beta hairpin in the 'latch' region of the N-terminal domain plays a regulatory role in the enzyme, repressing topoisomerase activity in the absence of ATP and preventing the enzyme from acting as an ATP-independent relaxing enzyme; it also helps to coordinate nucleotide hydrolysis by the ATPase domain with the supercoiling activity of the topoisomerase domain.</text>
</comment>